<dbReference type="Gene3D" id="1.10.472.10">
    <property type="entry name" value="Cyclin-like"/>
    <property type="match status" value="2"/>
</dbReference>
<dbReference type="Proteomes" id="UP000324800">
    <property type="component" value="Unassembled WGS sequence"/>
</dbReference>
<comment type="similarity">
    <text evidence="1">Belongs to the cyclin family.</text>
</comment>
<gene>
    <name evidence="3" type="ORF">EZS28_024086</name>
</gene>
<protein>
    <submittedName>
        <fullName evidence="3">Putative cyclin l</fullName>
    </submittedName>
</protein>
<evidence type="ECO:0000313" key="3">
    <source>
        <dbReference type="EMBL" id="KAA6380388.1"/>
    </source>
</evidence>
<feature type="domain" description="Cyclin-like" evidence="2">
    <location>
        <begin position="45"/>
        <end position="128"/>
    </location>
</feature>
<evidence type="ECO:0000313" key="4">
    <source>
        <dbReference type="Proteomes" id="UP000324800"/>
    </source>
</evidence>
<keyword evidence="1" id="KW-0195">Cyclin</keyword>
<organism evidence="3 4">
    <name type="scientific">Streblomastix strix</name>
    <dbReference type="NCBI Taxonomy" id="222440"/>
    <lineage>
        <taxon>Eukaryota</taxon>
        <taxon>Metamonada</taxon>
        <taxon>Preaxostyla</taxon>
        <taxon>Oxymonadida</taxon>
        <taxon>Streblomastigidae</taxon>
        <taxon>Streblomastix</taxon>
    </lineage>
</organism>
<sequence length="325" mass="37052">MNQERLEIEGLDIQHSKREGHDEVNTDTEHISVEDALAIRLFCCNNIFNVSVLLLLPHSVTADAQEYFHRFFSRCSFSDFNAQDIAMGCLLLACKNREKERNIRDIINTFTIVGQHQEGQEHELVMLTSQEYYDIKQRIIEAEYSIVDALGFDLRTSHPHIYFIAIAEKLQITHETEFMQKCWNALNDSLRTSLCIQKDPELIAVACLELMIEINLLSGTRRLPEMWWVVFLPDVKKNEIADICEDLKALIIEAGLFPTTVTVQGLFLGKSNSMQCLIVFLARGWGEDMRLGCLYPKENDDGGEQTYSLLLKGTKGAEEENVGNG</sequence>
<reference evidence="3 4" key="1">
    <citation type="submission" date="2019-03" db="EMBL/GenBank/DDBJ databases">
        <title>Single cell metagenomics reveals metabolic interactions within the superorganism composed of flagellate Streblomastix strix and complex community of Bacteroidetes bacteria on its surface.</title>
        <authorList>
            <person name="Treitli S.C."/>
            <person name="Kolisko M."/>
            <person name="Husnik F."/>
            <person name="Keeling P."/>
            <person name="Hampl V."/>
        </authorList>
    </citation>
    <scope>NUCLEOTIDE SEQUENCE [LARGE SCALE GENOMIC DNA]</scope>
    <source>
        <strain evidence="3">ST1C</strain>
    </source>
</reference>
<name>A0A5J4VCX3_9EUKA</name>
<dbReference type="SUPFAM" id="SSF47954">
    <property type="entry name" value="Cyclin-like"/>
    <property type="match status" value="2"/>
</dbReference>
<dbReference type="Pfam" id="PF00134">
    <property type="entry name" value="Cyclin_N"/>
    <property type="match status" value="1"/>
</dbReference>
<dbReference type="CDD" id="cd20546">
    <property type="entry name" value="CYCLIN_SpCG1C_ScCTK2-like_rpt2"/>
    <property type="match status" value="1"/>
</dbReference>
<dbReference type="GO" id="GO:0006357">
    <property type="term" value="P:regulation of transcription by RNA polymerase II"/>
    <property type="evidence" value="ECO:0007669"/>
    <property type="project" value="InterPro"/>
</dbReference>
<dbReference type="GO" id="GO:0016538">
    <property type="term" value="F:cyclin-dependent protein serine/threonine kinase regulator activity"/>
    <property type="evidence" value="ECO:0007669"/>
    <property type="project" value="InterPro"/>
</dbReference>
<dbReference type="OrthoDB" id="10264655at2759"/>
<dbReference type="PANTHER" id="PTHR10026">
    <property type="entry name" value="CYCLIN"/>
    <property type="match status" value="1"/>
</dbReference>
<dbReference type="AlphaFoldDB" id="A0A5J4VCX3"/>
<dbReference type="InterPro" id="IPR036915">
    <property type="entry name" value="Cyclin-like_sf"/>
</dbReference>
<proteinExistence type="inferred from homology"/>
<comment type="caution">
    <text evidence="3">The sequence shown here is derived from an EMBL/GenBank/DDBJ whole genome shotgun (WGS) entry which is preliminary data.</text>
</comment>
<dbReference type="InterPro" id="IPR043198">
    <property type="entry name" value="Cyclin/Ssn8"/>
</dbReference>
<evidence type="ECO:0000259" key="2">
    <source>
        <dbReference type="SMART" id="SM00385"/>
    </source>
</evidence>
<dbReference type="InterPro" id="IPR006671">
    <property type="entry name" value="Cyclin_N"/>
</dbReference>
<accession>A0A5J4VCX3</accession>
<dbReference type="SMART" id="SM00385">
    <property type="entry name" value="CYCLIN"/>
    <property type="match status" value="1"/>
</dbReference>
<dbReference type="EMBL" id="SNRW01007934">
    <property type="protein sequence ID" value="KAA6380388.1"/>
    <property type="molecule type" value="Genomic_DNA"/>
</dbReference>
<evidence type="ECO:0000256" key="1">
    <source>
        <dbReference type="RuleBase" id="RU000383"/>
    </source>
</evidence>
<dbReference type="InterPro" id="IPR013763">
    <property type="entry name" value="Cyclin-like_dom"/>
</dbReference>